<dbReference type="InterPro" id="IPR016181">
    <property type="entry name" value="Acyl_CoA_acyltransferase"/>
</dbReference>
<dbReference type="OrthoDB" id="9793389at2"/>
<proteinExistence type="predicted"/>
<dbReference type="PANTHER" id="PTHR31435">
    <property type="entry name" value="PROTEIN NATD1"/>
    <property type="match status" value="1"/>
</dbReference>
<sequence>MEFEYKEVGSEEFAYEYNQNGEKLGEITWTILGDVMVMDHTFVSDKLRGQGVAKKLLDTAATYARENSLKMEPVCSYVVSAFNKSDEYDDIKA</sequence>
<gene>
    <name evidence="2" type="ORF">C7437_10556</name>
</gene>
<evidence type="ECO:0000313" key="2">
    <source>
        <dbReference type="EMBL" id="PZX03859.1"/>
    </source>
</evidence>
<dbReference type="InterPro" id="IPR031165">
    <property type="entry name" value="GNAT_YJDJ"/>
</dbReference>
<name>A0A2W7ME59_9BACI</name>
<dbReference type="SUPFAM" id="SSF55729">
    <property type="entry name" value="Acyl-CoA N-acyltransferases (Nat)"/>
    <property type="match status" value="1"/>
</dbReference>
<evidence type="ECO:0000259" key="1">
    <source>
        <dbReference type="PROSITE" id="PS51729"/>
    </source>
</evidence>
<protein>
    <recommendedName>
        <fullName evidence="1">N-acetyltransferase domain-containing protein</fullName>
    </recommendedName>
</protein>
<dbReference type="PROSITE" id="PS51729">
    <property type="entry name" value="GNAT_YJDJ"/>
    <property type="match status" value="1"/>
</dbReference>
<evidence type="ECO:0000313" key="3">
    <source>
        <dbReference type="Proteomes" id="UP000248646"/>
    </source>
</evidence>
<dbReference type="Pfam" id="PF14542">
    <property type="entry name" value="Acetyltransf_CG"/>
    <property type="match status" value="1"/>
</dbReference>
<dbReference type="RefSeq" id="WP_111439906.1">
    <property type="nucleotide sequence ID" value="NZ_QKZI01000005.1"/>
</dbReference>
<dbReference type="AlphaFoldDB" id="A0A2W7ME59"/>
<feature type="domain" description="N-acetyltransferase" evidence="1">
    <location>
        <begin position="7"/>
        <end position="93"/>
    </location>
</feature>
<organism evidence="2 3">
    <name type="scientific">Psychrobacillus insolitus</name>
    <dbReference type="NCBI Taxonomy" id="1461"/>
    <lineage>
        <taxon>Bacteria</taxon>
        <taxon>Bacillati</taxon>
        <taxon>Bacillota</taxon>
        <taxon>Bacilli</taxon>
        <taxon>Bacillales</taxon>
        <taxon>Bacillaceae</taxon>
        <taxon>Psychrobacillus</taxon>
    </lineage>
</organism>
<dbReference type="EMBL" id="QKZI01000005">
    <property type="protein sequence ID" value="PZX03859.1"/>
    <property type="molecule type" value="Genomic_DNA"/>
</dbReference>
<reference evidence="2 3" key="1">
    <citation type="submission" date="2018-06" db="EMBL/GenBank/DDBJ databases">
        <title>Genomic Encyclopedia of Type Strains, Phase IV (KMG-IV): sequencing the most valuable type-strain genomes for metagenomic binning, comparative biology and taxonomic classification.</title>
        <authorList>
            <person name="Goeker M."/>
        </authorList>
    </citation>
    <scope>NUCLEOTIDE SEQUENCE [LARGE SCALE GENOMIC DNA]</scope>
    <source>
        <strain evidence="2 3">DSM 5</strain>
    </source>
</reference>
<comment type="caution">
    <text evidence="2">The sequence shown here is derived from an EMBL/GenBank/DDBJ whole genome shotgun (WGS) entry which is preliminary data.</text>
</comment>
<dbReference type="CDD" id="cd04301">
    <property type="entry name" value="NAT_SF"/>
    <property type="match status" value="1"/>
</dbReference>
<dbReference type="Gene3D" id="3.40.630.30">
    <property type="match status" value="1"/>
</dbReference>
<keyword evidence="3" id="KW-1185">Reference proteome</keyword>
<dbReference type="InterPro" id="IPR045057">
    <property type="entry name" value="Gcn5-rel_NAT"/>
</dbReference>
<dbReference type="PANTHER" id="PTHR31435:SF10">
    <property type="entry name" value="BSR4717 PROTEIN"/>
    <property type="match status" value="1"/>
</dbReference>
<dbReference type="Proteomes" id="UP000248646">
    <property type="component" value="Unassembled WGS sequence"/>
</dbReference>
<accession>A0A2W7ME59</accession>